<protein>
    <submittedName>
        <fullName evidence="2">Uncharacterized protein</fullName>
    </submittedName>
</protein>
<keyword evidence="1" id="KW-0812">Transmembrane</keyword>
<keyword evidence="1" id="KW-1133">Transmembrane helix</keyword>
<feature type="transmembrane region" description="Helical" evidence="1">
    <location>
        <begin position="27"/>
        <end position="54"/>
    </location>
</feature>
<dbReference type="RefSeq" id="WP_087861493.1">
    <property type="nucleotide sequence ID" value="NZ_LT859958.1"/>
</dbReference>
<reference evidence="3" key="1">
    <citation type="submission" date="2017-05" db="EMBL/GenBank/DDBJ databases">
        <authorList>
            <person name="Kirkegaard R."/>
            <person name="Mcilroy J S."/>
        </authorList>
    </citation>
    <scope>NUCLEOTIDE SEQUENCE [LARGE SCALE GENOMIC DNA]</scope>
</reference>
<dbReference type="AlphaFoldDB" id="A0A1Y6K3Y0"/>
<sequence>MTEDISYIPELPEVDSAVPEKKSKKTLWIILAVIAVLLICCCVAVVIALAAGWFSSDSLDLFSLLPFLNLV</sequence>
<organism evidence="2 3">
    <name type="scientific">Candidatus Brevifilum fermentans</name>
    <dbReference type="NCBI Taxonomy" id="1986204"/>
    <lineage>
        <taxon>Bacteria</taxon>
        <taxon>Bacillati</taxon>
        <taxon>Chloroflexota</taxon>
        <taxon>Anaerolineae</taxon>
        <taxon>Anaerolineales</taxon>
        <taxon>Anaerolineaceae</taxon>
        <taxon>Candidatus Brevifilum</taxon>
    </lineage>
</organism>
<name>A0A1Y6K3Y0_9CHLR</name>
<proteinExistence type="predicted"/>
<evidence type="ECO:0000313" key="3">
    <source>
        <dbReference type="Proteomes" id="UP000195514"/>
    </source>
</evidence>
<gene>
    <name evidence="2" type="ORF">CFX1CAM_0501</name>
</gene>
<dbReference type="EMBL" id="LT859958">
    <property type="protein sequence ID" value="SMX53567.1"/>
    <property type="molecule type" value="Genomic_DNA"/>
</dbReference>
<dbReference type="KEGG" id="abat:CFX1CAM_0501"/>
<accession>A0A1Y6K3Y0</accession>
<keyword evidence="1" id="KW-0472">Membrane</keyword>
<dbReference type="Proteomes" id="UP000195514">
    <property type="component" value="Chromosome I"/>
</dbReference>
<keyword evidence="3" id="KW-1185">Reference proteome</keyword>
<evidence type="ECO:0000256" key="1">
    <source>
        <dbReference type="SAM" id="Phobius"/>
    </source>
</evidence>
<evidence type="ECO:0000313" key="2">
    <source>
        <dbReference type="EMBL" id="SMX53567.1"/>
    </source>
</evidence>